<reference evidence="1" key="1">
    <citation type="submission" date="2022-12" db="EMBL/GenBank/DDBJ databases">
        <authorList>
            <person name="Petersen C."/>
        </authorList>
    </citation>
    <scope>NUCLEOTIDE SEQUENCE</scope>
    <source>
        <strain evidence="1">IBT 17660</strain>
    </source>
</reference>
<gene>
    <name evidence="1" type="ORF">N7530_006658</name>
</gene>
<dbReference type="AlphaFoldDB" id="A0A9X0BMU0"/>
<name>A0A9X0BMU0_9EURO</name>
<sequence length="78" mass="8627">MGLVFYGSGAFLKIPIAYSKTLVLITDNLKVVVPIHCVSSRHPNRFFKVHGIILPVGSTTLGPNHELHTSWTTIRTEV</sequence>
<accession>A0A9X0BMU0</accession>
<dbReference type="EMBL" id="JAPWDO010000004">
    <property type="protein sequence ID" value="KAJ5472657.1"/>
    <property type="molecule type" value="Genomic_DNA"/>
</dbReference>
<organism evidence="1 2">
    <name type="scientific">Penicillium desertorum</name>
    <dbReference type="NCBI Taxonomy" id="1303715"/>
    <lineage>
        <taxon>Eukaryota</taxon>
        <taxon>Fungi</taxon>
        <taxon>Dikarya</taxon>
        <taxon>Ascomycota</taxon>
        <taxon>Pezizomycotina</taxon>
        <taxon>Eurotiomycetes</taxon>
        <taxon>Eurotiomycetidae</taxon>
        <taxon>Eurotiales</taxon>
        <taxon>Aspergillaceae</taxon>
        <taxon>Penicillium</taxon>
    </lineage>
</organism>
<evidence type="ECO:0000313" key="1">
    <source>
        <dbReference type="EMBL" id="KAJ5472657.1"/>
    </source>
</evidence>
<keyword evidence="2" id="KW-1185">Reference proteome</keyword>
<proteinExistence type="predicted"/>
<protein>
    <submittedName>
        <fullName evidence="1">Uncharacterized protein</fullName>
    </submittedName>
</protein>
<reference evidence="1" key="2">
    <citation type="journal article" date="2023" name="IMA Fungus">
        <title>Comparative genomic study of the Penicillium genus elucidates a diverse pangenome and 15 lateral gene transfer events.</title>
        <authorList>
            <person name="Petersen C."/>
            <person name="Sorensen T."/>
            <person name="Nielsen M.R."/>
            <person name="Sondergaard T.E."/>
            <person name="Sorensen J.L."/>
            <person name="Fitzpatrick D.A."/>
            <person name="Frisvad J.C."/>
            <person name="Nielsen K.L."/>
        </authorList>
    </citation>
    <scope>NUCLEOTIDE SEQUENCE</scope>
    <source>
        <strain evidence="1">IBT 17660</strain>
    </source>
</reference>
<evidence type="ECO:0000313" key="2">
    <source>
        <dbReference type="Proteomes" id="UP001147760"/>
    </source>
</evidence>
<dbReference type="Proteomes" id="UP001147760">
    <property type="component" value="Unassembled WGS sequence"/>
</dbReference>
<comment type="caution">
    <text evidence="1">The sequence shown here is derived from an EMBL/GenBank/DDBJ whole genome shotgun (WGS) entry which is preliminary data.</text>
</comment>